<protein>
    <submittedName>
        <fullName evidence="1">Uncharacterized protein</fullName>
    </submittedName>
</protein>
<dbReference type="AlphaFoldDB" id="A0A0B3WT97"/>
<name>A0A0B3WT97_9FIRM</name>
<dbReference type="EMBL" id="JWHR01000064">
    <property type="protein sequence ID" value="KHS57795.1"/>
    <property type="molecule type" value="Genomic_DNA"/>
</dbReference>
<evidence type="ECO:0000313" key="1">
    <source>
        <dbReference type="EMBL" id="KHS57795.1"/>
    </source>
</evidence>
<gene>
    <name evidence="1" type="ORF">QX51_06440</name>
</gene>
<accession>A0A0B3WT97</accession>
<dbReference type="STRING" id="1577792.QX51_06440"/>
<comment type="caution">
    <text evidence="1">The sequence shown here is derived from an EMBL/GenBank/DDBJ whole genome shotgun (WGS) entry which is preliminary data.</text>
</comment>
<sequence>MIRGNQKYNNLPKDVINSITKMATIIRTTEENLFLPKDDILREISIKLGSLQRAMDVFNQYYPDRKVNLSTYIIQRKKTEALKAIETLTNQMLIDRKIYDITQMYRSNFNQSLKNNSHMIEAFDMEKVAENINNIYDNLYNLNNEEIIKTHICRTKILVENRDWNVGLRMIFSMREYVSFGDDKNMEKLIAYDMLLQEHEWMENYIKNMKDYNIAVAFEHTVNCNKELDTNRENRIMEFLLYYKENKKFNMGELTYYCVDRSCFRDVMNMFLLPTNLCEYRTILSKTKLSLRMIMKSDAQILTYMQEFKSMIDDDLERDVFSYLAEKEDANLDGSIKKIHQYLCRKYQSLSENHIEEAMKNLLLKGFISLCI</sequence>
<keyword evidence="2" id="KW-1185">Reference proteome</keyword>
<evidence type="ECO:0000313" key="2">
    <source>
        <dbReference type="Proteomes" id="UP000031189"/>
    </source>
</evidence>
<organism evidence="1 2">
    <name type="scientific">Terrisporobacter othiniensis</name>
    <dbReference type="NCBI Taxonomy" id="1577792"/>
    <lineage>
        <taxon>Bacteria</taxon>
        <taxon>Bacillati</taxon>
        <taxon>Bacillota</taxon>
        <taxon>Clostridia</taxon>
        <taxon>Peptostreptococcales</taxon>
        <taxon>Peptostreptococcaceae</taxon>
        <taxon>Terrisporobacter</taxon>
    </lineage>
</organism>
<proteinExistence type="predicted"/>
<dbReference type="OrthoDB" id="2088645at2"/>
<dbReference type="RefSeq" id="WP_039679077.1">
    <property type="nucleotide sequence ID" value="NZ_JWHR01000064.1"/>
</dbReference>
<dbReference type="Proteomes" id="UP000031189">
    <property type="component" value="Unassembled WGS sequence"/>
</dbReference>
<reference evidence="1 2" key="1">
    <citation type="submission" date="2014-12" db="EMBL/GenBank/DDBJ databases">
        <title>Draft genome sequence of Terrisporobacter sp. 08-306576, isolated from the blood culture of a bacteremia patient.</title>
        <authorList>
            <person name="Lund L.C."/>
            <person name="Sydenham T.V."/>
            <person name="Hogh S.V."/>
            <person name="Skov M.N."/>
            <person name="Kemp M."/>
            <person name="Justesen U.S."/>
        </authorList>
    </citation>
    <scope>NUCLEOTIDE SEQUENCE [LARGE SCALE GENOMIC DNA]</scope>
    <source>
        <strain evidence="1 2">08-306576</strain>
    </source>
</reference>